<protein>
    <submittedName>
        <fullName evidence="2">Uncharacterized protein</fullName>
    </submittedName>
</protein>
<accession>W6A6U3</accession>
<feature type="coiled-coil region" evidence="1">
    <location>
        <begin position="149"/>
        <end position="189"/>
    </location>
</feature>
<evidence type="ECO:0000313" key="2">
    <source>
        <dbReference type="EMBL" id="AHI52600.1"/>
    </source>
</evidence>
<keyword evidence="3" id="KW-1185">Reference proteome</keyword>
<sequence>MIIIVICVVIYFVIPWEKIYKRKKAKEDITNKPGSQLENKENHNSTSSVPMMGIYNWFGKSQAIRNRSLIYVQPQLDSCELCRPFENEVLSLEEYDTKYITMNEAISKGYHHIGCKHIDLDYFPGDTKIPTKQFSEQEQIEMHNKVLGMYKLENDIRNLNYRLDNANDSENLEHEIEVLTQQLEKYCQENNLKFTSKRLKASILDIDKFC</sequence>
<dbReference type="AlphaFoldDB" id="W6A6U3"/>
<dbReference type="Proteomes" id="UP000019267">
    <property type="component" value="Chromosome"/>
</dbReference>
<keyword evidence="1" id="KW-0175">Coiled coil</keyword>
<evidence type="ECO:0000313" key="3">
    <source>
        <dbReference type="Proteomes" id="UP000019267"/>
    </source>
</evidence>
<dbReference type="KEGG" id="scq:SCULI_v1c02590"/>
<organism evidence="2 3">
    <name type="scientific">Spiroplasma culicicola AES-1</name>
    <dbReference type="NCBI Taxonomy" id="1276246"/>
    <lineage>
        <taxon>Bacteria</taxon>
        <taxon>Bacillati</taxon>
        <taxon>Mycoplasmatota</taxon>
        <taxon>Mollicutes</taxon>
        <taxon>Entomoplasmatales</taxon>
        <taxon>Spiroplasmataceae</taxon>
        <taxon>Spiroplasma</taxon>
    </lineage>
</organism>
<proteinExistence type="predicted"/>
<dbReference type="PATRIC" id="fig|1276246.3.peg.258"/>
<dbReference type="EMBL" id="CP006681">
    <property type="protein sequence ID" value="AHI52600.1"/>
    <property type="molecule type" value="Genomic_DNA"/>
</dbReference>
<dbReference type="STRING" id="1276246.SCULI_v1c02590"/>
<name>W6A6U3_9MOLU</name>
<reference evidence="2 3" key="1">
    <citation type="journal article" date="2014" name="Genome Biol. Evol.">
        <title>Molecular evolution of the substrate utilization strategies and putative virulence factors in mosquito-associated Spiroplasma species.</title>
        <authorList>
            <person name="Chang T.H."/>
            <person name="Lo W.S."/>
            <person name="Ku C."/>
            <person name="Chen L.L."/>
            <person name="Kuo C.H."/>
        </authorList>
    </citation>
    <scope>NUCLEOTIDE SEQUENCE [LARGE SCALE GENOMIC DNA]</scope>
    <source>
        <strain evidence="2">AES-1</strain>
    </source>
</reference>
<evidence type="ECO:0000256" key="1">
    <source>
        <dbReference type="SAM" id="Coils"/>
    </source>
</evidence>
<gene>
    <name evidence="2" type="ORF">SCULI_v1c02590</name>
</gene>
<dbReference type="HOGENOM" id="CLU_1229248_0_0_14"/>